<feature type="compositionally biased region" description="Polar residues" evidence="1">
    <location>
        <begin position="41"/>
        <end position="52"/>
    </location>
</feature>
<feature type="region of interest" description="Disordered" evidence="1">
    <location>
        <begin position="22"/>
        <end position="55"/>
    </location>
</feature>
<dbReference type="EMBL" id="JABWDY010026963">
    <property type="protein sequence ID" value="KAF5188275.1"/>
    <property type="molecule type" value="Genomic_DNA"/>
</dbReference>
<gene>
    <name evidence="3" type="ORF">FRX31_022137</name>
</gene>
<dbReference type="AlphaFoldDB" id="A0A7J6VVR6"/>
<name>A0A7J6VVR6_THATH</name>
<feature type="non-terminal residue" evidence="3">
    <location>
        <position position="112"/>
    </location>
</feature>
<dbReference type="PROSITE" id="PS50982">
    <property type="entry name" value="MBD"/>
    <property type="match status" value="1"/>
</dbReference>
<evidence type="ECO:0000313" key="3">
    <source>
        <dbReference type="EMBL" id="KAF5188275.1"/>
    </source>
</evidence>
<organism evidence="3 4">
    <name type="scientific">Thalictrum thalictroides</name>
    <name type="common">Rue-anemone</name>
    <name type="synonym">Anemone thalictroides</name>
    <dbReference type="NCBI Taxonomy" id="46969"/>
    <lineage>
        <taxon>Eukaryota</taxon>
        <taxon>Viridiplantae</taxon>
        <taxon>Streptophyta</taxon>
        <taxon>Embryophyta</taxon>
        <taxon>Tracheophyta</taxon>
        <taxon>Spermatophyta</taxon>
        <taxon>Magnoliopsida</taxon>
        <taxon>Ranunculales</taxon>
        <taxon>Ranunculaceae</taxon>
        <taxon>Thalictroideae</taxon>
        <taxon>Thalictrum</taxon>
    </lineage>
</organism>
<dbReference type="Proteomes" id="UP000554482">
    <property type="component" value="Unassembled WGS sequence"/>
</dbReference>
<dbReference type="OrthoDB" id="10072024at2759"/>
<proteinExistence type="predicted"/>
<dbReference type="Gene3D" id="3.30.890.10">
    <property type="entry name" value="Methyl-cpg-binding Protein 2, Chain A"/>
    <property type="match status" value="1"/>
</dbReference>
<dbReference type="InterPro" id="IPR001739">
    <property type="entry name" value="Methyl_CpG_DNA-bd"/>
</dbReference>
<feature type="domain" description="MBD" evidence="2">
    <location>
        <begin position="1"/>
        <end position="41"/>
    </location>
</feature>
<reference evidence="3 4" key="1">
    <citation type="submission" date="2020-06" db="EMBL/GenBank/DDBJ databases">
        <title>Transcriptomic and genomic resources for Thalictrum thalictroides and T. hernandezii: Facilitating candidate gene discovery in an emerging model plant lineage.</title>
        <authorList>
            <person name="Arias T."/>
            <person name="Riano-Pachon D.M."/>
            <person name="Di Stilio V.S."/>
        </authorList>
    </citation>
    <scope>NUCLEOTIDE SEQUENCE [LARGE SCALE GENOMIC DNA]</scope>
    <source>
        <strain evidence="4">cv. WT478/WT964</strain>
        <tissue evidence="3">Leaves</tissue>
    </source>
</reference>
<comment type="caution">
    <text evidence="3">The sequence shown here is derived from an EMBL/GenBank/DDBJ whole genome shotgun (WGS) entry which is preliminary data.</text>
</comment>
<evidence type="ECO:0000256" key="1">
    <source>
        <dbReference type="SAM" id="MobiDB-lite"/>
    </source>
</evidence>
<protein>
    <recommendedName>
        <fullName evidence="2">MBD domain-containing protein</fullName>
    </recommendedName>
</protein>
<evidence type="ECO:0000313" key="4">
    <source>
        <dbReference type="Proteomes" id="UP000554482"/>
    </source>
</evidence>
<sequence length="112" mass="13041">YYREPIKGRKFRSKREVLEFVHNGGAHGRSPKRLKNKEDSPNTLPSKSSQARPINFDSDEQKVRWVRGNSTGNSWMPFIGDEMVPEHIRLQWATMYNPLVGCKYQSIGLFCR</sequence>
<keyword evidence="4" id="KW-1185">Reference proteome</keyword>
<evidence type="ECO:0000259" key="2">
    <source>
        <dbReference type="PROSITE" id="PS50982"/>
    </source>
</evidence>
<dbReference type="GO" id="GO:0003677">
    <property type="term" value="F:DNA binding"/>
    <property type="evidence" value="ECO:0007669"/>
    <property type="project" value="InterPro"/>
</dbReference>
<accession>A0A7J6VVR6</accession>